<keyword evidence="2" id="KW-0449">Lipoprotein</keyword>
<evidence type="ECO:0000256" key="4">
    <source>
        <dbReference type="SAM" id="MobiDB-lite"/>
    </source>
</evidence>
<dbReference type="PANTHER" id="PTHR30203">
    <property type="entry name" value="OUTER MEMBRANE CATION EFFLUX PROTEIN"/>
    <property type="match status" value="1"/>
</dbReference>
<dbReference type="EMBL" id="BMLX01000001">
    <property type="protein sequence ID" value="GGP17528.1"/>
    <property type="molecule type" value="Genomic_DNA"/>
</dbReference>
<keyword evidence="6" id="KW-1185">Reference proteome</keyword>
<dbReference type="Gene3D" id="2.20.200.10">
    <property type="entry name" value="Outer membrane efflux proteins (OEP)"/>
    <property type="match status" value="1"/>
</dbReference>
<proteinExistence type="inferred from homology"/>
<feature type="chain" id="PRO_5044957899" description="Efflux transporter outer membrane subunit" evidence="2">
    <location>
        <begin position="24"/>
        <end position="483"/>
    </location>
</feature>
<evidence type="ECO:0000256" key="2">
    <source>
        <dbReference type="RuleBase" id="RU362097"/>
    </source>
</evidence>
<dbReference type="PROSITE" id="PS51257">
    <property type="entry name" value="PROKAR_LIPOPROTEIN"/>
    <property type="match status" value="1"/>
</dbReference>
<comment type="subcellular location">
    <subcellularLocation>
        <location evidence="2">Cell membrane</location>
        <topology evidence="2">Lipid-anchor</topology>
    </subcellularLocation>
</comment>
<comment type="similarity">
    <text evidence="1 2">Belongs to the outer membrane factor (OMF) (TC 1.B.17) family.</text>
</comment>
<comment type="caution">
    <text evidence="5">The sequence shown here is derived from an EMBL/GenBank/DDBJ whole genome shotgun (WGS) entry which is preliminary data.</text>
</comment>
<keyword evidence="2" id="KW-0472">Membrane</keyword>
<keyword evidence="2" id="KW-0564">Palmitate</keyword>
<feature type="region of interest" description="Disordered" evidence="4">
    <location>
        <begin position="34"/>
        <end position="53"/>
    </location>
</feature>
<dbReference type="SUPFAM" id="SSF56954">
    <property type="entry name" value="Outer membrane efflux proteins (OEP)"/>
    <property type="match status" value="1"/>
</dbReference>
<keyword evidence="2" id="KW-0732">Signal</keyword>
<accession>A0ABQ2P410</accession>
<keyword evidence="2" id="KW-1134">Transmembrane beta strand</keyword>
<keyword evidence="2" id="KW-0812">Transmembrane</keyword>
<sequence length="483" mass="51276">MTTSRFLPRLCLITLASTLGACAVGPDFKTPAAPATNQWSTTPPAASMPAADGARQQLVNADAAPERWWTLFGSARINDWVDQALAHNQSLRQAEASLRQAQEQLNAETGATEYPQVDLKVGAQRQKIDLAAFGITNVPSPPPFNLYNVSLNVAYTFDLFGANRRQLEALSATVDYQAFELQAARLAVAGNVVTAAIRLAAVHTQIDTTRQLLATQQQQLQIMQQRLGAGGVARLDVHNQAALIAQTQAALPPLQKQAGQLAHQLAVYLGVPPSQLADTDIDLKEITLPANLPLTVPSAMARQRPDIRAAEALLHQASAQVGVATANLYPQLTLSGSAGSERTGAHDLTNGLNVWNIGLGLMQPLFHGGELQARKRGAEAAWQGATAAYQQTVLTGLQQVADALTAIDTDSGTLAARNQVRAENDAILQTTRSRYSAGGVSMLQLLDSQRQQQQSALDEITARADRLADSAALMQALGGGTGS</sequence>
<dbReference type="Pfam" id="PF02321">
    <property type="entry name" value="OEP"/>
    <property type="match status" value="2"/>
</dbReference>
<evidence type="ECO:0000256" key="3">
    <source>
        <dbReference type="SAM" id="Coils"/>
    </source>
</evidence>
<evidence type="ECO:0000313" key="6">
    <source>
        <dbReference type="Proteomes" id="UP000637267"/>
    </source>
</evidence>
<dbReference type="NCBIfam" id="TIGR01845">
    <property type="entry name" value="outer_NodT"/>
    <property type="match status" value="1"/>
</dbReference>
<gene>
    <name evidence="5" type="ORF">GCM10010970_00170</name>
</gene>
<dbReference type="InterPro" id="IPR010131">
    <property type="entry name" value="MdtP/NodT-like"/>
</dbReference>
<keyword evidence="3" id="KW-0175">Coiled coil</keyword>
<name>A0ABQ2P410_9NEIS</name>
<feature type="signal peptide" evidence="2">
    <location>
        <begin position="1"/>
        <end position="23"/>
    </location>
</feature>
<evidence type="ECO:0000313" key="5">
    <source>
        <dbReference type="EMBL" id="GGP17528.1"/>
    </source>
</evidence>
<feature type="coiled-coil region" evidence="3">
    <location>
        <begin position="84"/>
        <end position="111"/>
    </location>
</feature>
<evidence type="ECO:0000256" key="1">
    <source>
        <dbReference type="ARBA" id="ARBA00007613"/>
    </source>
</evidence>
<organism evidence="5 6">
    <name type="scientific">Silvimonas iriomotensis</name>
    <dbReference type="NCBI Taxonomy" id="449662"/>
    <lineage>
        <taxon>Bacteria</taxon>
        <taxon>Pseudomonadati</taxon>
        <taxon>Pseudomonadota</taxon>
        <taxon>Betaproteobacteria</taxon>
        <taxon>Neisseriales</taxon>
        <taxon>Chitinibacteraceae</taxon>
        <taxon>Silvimonas</taxon>
    </lineage>
</organism>
<feature type="compositionally biased region" description="Low complexity" evidence="4">
    <location>
        <begin position="40"/>
        <end position="51"/>
    </location>
</feature>
<evidence type="ECO:0008006" key="7">
    <source>
        <dbReference type="Google" id="ProtNLM"/>
    </source>
</evidence>
<dbReference type="PANTHER" id="PTHR30203:SF33">
    <property type="entry name" value="BLR4455 PROTEIN"/>
    <property type="match status" value="1"/>
</dbReference>
<reference evidence="6" key="1">
    <citation type="journal article" date="2019" name="Int. J. Syst. Evol. Microbiol.">
        <title>The Global Catalogue of Microorganisms (GCM) 10K type strain sequencing project: providing services to taxonomists for standard genome sequencing and annotation.</title>
        <authorList>
            <consortium name="The Broad Institute Genomics Platform"/>
            <consortium name="The Broad Institute Genome Sequencing Center for Infectious Disease"/>
            <person name="Wu L."/>
            <person name="Ma J."/>
        </authorList>
    </citation>
    <scope>NUCLEOTIDE SEQUENCE [LARGE SCALE GENOMIC DNA]</scope>
    <source>
        <strain evidence="6">CGMCC 1.8859</strain>
    </source>
</reference>
<dbReference type="Gene3D" id="1.20.1600.10">
    <property type="entry name" value="Outer membrane efflux proteins (OEP)"/>
    <property type="match status" value="1"/>
</dbReference>
<dbReference type="Proteomes" id="UP000637267">
    <property type="component" value="Unassembled WGS sequence"/>
</dbReference>
<dbReference type="InterPro" id="IPR003423">
    <property type="entry name" value="OMP_efflux"/>
</dbReference>
<dbReference type="RefSeq" id="WP_188701090.1">
    <property type="nucleotide sequence ID" value="NZ_BMLX01000001.1"/>
</dbReference>
<protein>
    <recommendedName>
        <fullName evidence="7">Efflux transporter outer membrane subunit</fullName>
    </recommendedName>
</protein>